<evidence type="ECO:0000313" key="4">
    <source>
        <dbReference type="EMBL" id="KAI1514993.1"/>
    </source>
</evidence>
<comment type="caution">
    <text evidence="4">The sequence shown here is derived from an EMBL/GenBank/DDBJ whole genome shotgun (WGS) entry which is preliminary data.</text>
</comment>
<dbReference type="GO" id="GO:0003700">
    <property type="term" value="F:DNA-binding transcription factor activity"/>
    <property type="evidence" value="ECO:0007669"/>
    <property type="project" value="TreeGrafter"/>
</dbReference>
<feature type="compositionally biased region" description="Basic and acidic residues" evidence="3">
    <location>
        <begin position="91"/>
        <end position="104"/>
    </location>
</feature>
<proteinExistence type="predicted"/>
<feature type="compositionally biased region" description="Basic and acidic residues" evidence="3">
    <location>
        <begin position="135"/>
        <end position="159"/>
    </location>
</feature>
<dbReference type="Proteomes" id="UP000249757">
    <property type="component" value="Unassembled WGS sequence"/>
</dbReference>
<sequence length="642" mass="71302">MTELKRVNDTVKEHPHLIASIVASMDIADCCLHSTYGLTADKVTLHLDRELPHGRAVHQNVVNCINSALGAAGDETRPVCKACGKKNRPCQWEEPHTKFKDYRPDGPSSIKSATGGTDEENDAKGDVMDVDDVNSVERGHDMVRAERASEGGRSRDNSPRIRKNSRADGLSEGQASVSSPSATLSPPSPYYVQRPKSTSGGVSVASLLQSHNPEGLPESSLPSHSRGSMQHEAHSRPSESTHRPDAMPEGTRAYSSQPTPLTHAEALLVHHYTEHLGRWLDCTDATRQFTLGVPEKVKHCPVLCHAVLSFAARHCREGTTAEAAYERCIALLIERLNEDAASQDETLLCAIVILRFFEQLNVPSSTGSDDEQHLAGCSAIIRSSQGHHFVDPSAPTLREAAFWVYVRQCLYNATINQQPPDIDFSLKLHPSPGQMRDAHPLARLRLETAWANQMTWNLARVVNFCFDGNEYPNERAHRPQRWQELWDLVQKWLQDRPQGFNAIFEGPVDNQSSFPDIWFTADWHVVSFGFYNFACIMLLRYKPGPKFAIRNVSSLSPTDHQILSHARAICGASKSSPETVPLAITVCHTIFIWGPLVLDPKERGQVVEILTNFEKNHVWPTTWIINAVKDEWGVSATPASPT</sequence>
<dbReference type="PANTHER" id="PTHR37534:SF25">
    <property type="entry name" value="ZN(II)2CYS6 TRANSCRIPTION FACTOR (EUROFUNG)"/>
    <property type="match status" value="1"/>
</dbReference>
<organism evidence="4 5">
    <name type="scientific">Pyrenophora tritici-repentis</name>
    <dbReference type="NCBI Taxonomy" id="45151"/>
    <lineage>
        <taxon>Eukaryota</taxon>
        <taxon>Fungi</taxon>
        <taxon>Dikarya</taxon>
        <taxon>Ascomycota</taxon>
        <taxon>Pezizomycotina</taxon>
        <taxon>Dothideomycetes</taxon>
        <taxon>Pleosporomycetidae</taxon>
        <taxon>Pleosporales</taxon>
        <taxon>Pleosporineae</taxon>
        <taxon>Pleosporaceae</taxon>
        <taxon>Pyrenophora</taxon>
    </lineage>
</organism>
<protein>
    <submittedName>
        <fullName evidence="4">Fungal specific transcription factor domain containing protein</fullName>
    </submittedName>
</protein>
<comment type="subcellular location">
    <subcellularLocation>
        <location evidence="1">Nucleus</location>
    </subcellularLocation>
</comment>
<reference evidence="5" key="1">
    <citation type="journal article" date="2022" name="Microb. Genom.">
        <title>A global pangenome for the wheat fungal pathogen Pyrenophora tritici-repentis and prediction of effector protein structural homology.</title>
        <authorList>
            <person name="Moolhuijzen P.M."/>
            <person name="See P.T."/>
            <person name="Shi G."/>
            <person name="Powell H.R."/>
            <person name="Cockram J."/>
            <person name="Jorgensen L.N."/>
            <person name="Benslimane H."/>
            <person name="Strelkov S.E."/>
            <person name="Turner J."/>
            <person name="Liu Z."/>
            <person name="Moffat C.S."/>
        </authorList>
    </citation>
    <scope>NUCLEOTIDE SEQUENCE [LARGE SCALE GENOMIC DNA]</scope>
</reference>
<feature type="compositionally biased region" description="Low complexity" evidence="3">
    <location>
        <begin position="176"/>
        <end position="185"/>
    </location>
</feature>
<dbReference type="GO" id="GO:0005634">
    <property type="term" value="C:nucleus"/>
    <property type="evidence" value="ECO:0007669"/>
    <property type="project" value="UniProtKB-SubCell"/>
</dbReference>
<keyword evidence="2" id="KW-0539">Nucleus</keyword>
<feature type="compositionally biased region" description="Basic and acidic residues" evidence="3">
    <location>
        <begin position="229"/>
        <end position="246"/>
    </location>
</feature>
<dbReference type="GO" id="GO:0045944">
    <property type="term" value="P:positive regulation of transcription by RNA polymerase II"/>
    <property type="evidence" value="ECO:0007669"/>
    <property type="project" value="TreeGrafter"/>
</dbReference>
<evidence type="ECO:0000256" key="1">
    <source>
        <dbReference type="ARBA" id="ARBA00004123"/>
    </source>
</evidence>
<dbReference type="InterPro" id="IPR021858">
    <property type="entry name" value="Fun_TF"/>
</dbReference>
<dbReference type="AlphaFoldDB" id="A0A922T0U8"/>
<dbReference type="EMBL" id="NRDI02000007">
    <property type="protein sequence ID" value="KAI1514993.1"/>
    <property type="molecule type" value="Genomic_DNA"/>
</dbReference>
<evidence type="ECO:0000256" key="3">
    <source>
        <dbReference type="SAM" id="MobiDB-lite"/>
    </source>
</evidence>
<keyword evidence="5" id="KW-1185">Reference proteome</keyword>
<dbReference type="Pfam" id="PF11951">
    <property type="entry name" value="Fungal_trans_2"/>
    <property type="match status" value="1"/>
</dbReference>
<name>A0A922T0U8_9PLEO</name>
<evidence type="ECO:0000313" key="5">
    <source>
        <dbReference type="Proteomes" id="UP000249757"/>
    </source>
</evidence>
<accession>A0A922T0U8</accession>
<dbReference type="GO" id="GO:0000976">
    <property type="term" value="F:transcription cis-regulatory region binding"/>
    <property type="evidence" value="ECO:0007669"/>
    <property type="project" value="TreeGrafter"/>
</dbReference>
<feature type="region of interest" description="Disordered" evidence="3">
    <location>
        <begin position="85"/>
        <end position="257"/>
    </location>
</feature>
<evidence type="ECO:0000256" key="2">
    <source>
        <dbReference type="ARBA" id="ARBA00023242"/>
    </source>
</evidence>
<gene>
    <name evidence="4" type="ORF">Ptr86124_006316</name>
</gene>
<feature type="compositionally biased region" description="Polar residues" evidence="3">
    <location>
        <begin position="195"/>
        <end position="212"/>
    </location>
</feature>
<dbReference type="PANTHER" id="PTHR37534">
    <property type="entry name" value="TRANSCRIPTIONAL ACTIVATOR PROTEIN UGA3"/>
    <property type="match status" value="1"/>
</dbReference>